<feature type="compositionally biased region" description="Basic and acidic residues" evidence="1">
    <location>
        <begin position="59"/>
        <end position="87"/>
    </location>
</feature>
<dbReference type="EMBL" id="CACTIH010009782">
    <property type="protein sequence ID" value="CAA3033026.1"/>
    <property type="molecule type" value="Genomic_DNA"/>
</dbReference>
<dbReference type="Proteomes" id="UP000594638">
    <property type="component" value="Unassembled WGS sequence"/>
</dbReference>
<proteinExistence type="predicted"/>
<accession>A0A8S0VP75</accession>
<dbReference type="Gramene" id="OE9A052145T1">
    <property type="protein sequence ID" value="OE9A052145C1"/>
    <property type="gene ID" value="OE9A052145"/>
</dbReference>
<comment type="caution">
    <text evidence="2">The sequence shown here is derived from an EMBL/GenBank/DDBJ whole genome shotgun (WGS) entry which is preliminary data.</text>
</comment>
<keyword evidence="3" id="KW-1185">Reference proteome</keyword>
<evidence type="ECO:0000256" key="1">
    <source>
        <dbReference type="SAM" id="MobiDB-lite"/>
    </source>
</evidence>
<dbReference type="AlphaFoldDB" id="A0A8S0VP75"/>
<sequence>MTRITGAPDALEANVQWAAMEERVARALLEQEEESARQRALEQIRGVLAAIISGQDTAQGDREGDGRTERPSTPVRETDDGREQELV</sequence>
<gene>
    <name evidence="2" type="ORF">OLEA9_A052145</name>
</gene>
<name>A0A8S0VP75_OLEEU</name>
<feature type="region of interest" description="Disordered" evidence="1">
    <location>
        <begin position="52"/>
        <end position="87"/>
    </location>
</feature>
<reference evidence="2 3" key="1">
    <citation type="submission" date="2019-12" db="EMBL/GenBank/DDBJ databases">
        <authorList>
            <person name="Alioto T."/>
            <person name="Alioto T."/>
            <person name="Gomez Garrido J."/>
        </authorList>
    </citation>
    <scope>NUCLEOTIDE SEQUENCE [LARGE SCALE GENOMIC DNA]</scope>
</reference>
<protein>
    <submittedName>
        <fullName evidence="2">Uncharacterized protein</fullName>
    </submittedName>
</protein>
<evidence type="ECO:0000313" key="3">
    <source>
        <dbReference type="Proteomes" id="UP000594638"/>
    </source>
</evidence>
<evidence type="ECO:0000313" key="2">
    <source>
        <dbReference type="EMBL" id="CAA3033026.1"/>
    </source>
</evidence>
<organism evidence="2 3">
    <name type="scientific">Olea europaea subsp. europaea</name>
    <dbReference type="NCBI Taxonomy" id="158383"/>
    <lineage>
        <taxon>Eukaryota</taxon>
        <taxon>Viridiplantae</taxon>
        <taxon>Streptophyta</taxon>
        <taxon>Embryophyta</taxon>
        <taxon>Tracheophyta</taxon>
        <taxon>Spermatophyta</taxon>
        <taxon>Magnoliopsida</taxon>
        <taxon>eudicotyledons</taxon>
        <taxon>Gunneridae</taxon>
        <taxon>Pentapetalae</taxon>
        <taxon>asterids</taxon>
        <taxon>lamiids</taxon>
        <taxon>Lamiales</taxon>
        <taxon>Oleaceae</taxon>
        <taxon>Oleeae</taxon>
        <taxon>Olea</taxon>
    </lineage>
</organism>